<dbReference type="InterPro" id="IPR027417">
    <property type="entry name" value="P-loop_NTPase"/>
</dbReference>
<keyword evidence="3" id="KW-0067">ATP-binding</keyword>
<evidence type="ECO:0000256" key="3">
    <source>
        <dbReference type="ARBA" id="ARBA00022840"/>
    </source>
</evidence>
<dbReference type="AlphaFoldDB" id="S0K0Y5"/>
<dbReference type="Proteomes" id="UP000014113">
    <property type="component" value="Unassembled WGS sequence"/>
</dbReference>
<dbReference type="PROSITE" id="PS00662">
    <property type="entry name" value="T2SP_E"/>
    <property type="match status" value="1"/>
</dbReference>
<dbReference type="PANTHER" id="PTHR30258:SF2">
    <property type="entry name" value="COMG OPERON PROTEIN 1"/>
    <property type="match status" value="1"/>
</dbReference>
<dbReference type="GO" id="GO:0005886">
    <property type="term" value="C:plasma membrane"/>
    <property type="evidence" value="ECO:0007669"/>
    <property type="project" value="TreeGrafter"/>
</dbReference>
<protein>
    <recommendedName>
        <fullName evidence="4">Bacterial type II secretion system protein E domain-containing protein</fullName>
    </recommendedName>
</protein>
<dbReference type="GO" id="GO:0005524">
    <property type="term" value="F:ATP binding"/>
    <property type="evidence" value="ECO:0007669"/>
    <property type="project" value="UniProtKB-KW"/>
</dbReference>
<evidence type="ECO:0000259" key="4">
    <source>
        <dbReference type="PROSITE" id="PS00662"/>
    </source>
</evidence>
<keyword evidence="6" id="KW-1185">Reference proteome</keyword>
<proteinExistence type="inferred from homology"/>
<dbReference type="SMART" id="SM00382">
    <property type="entry name" value="AAA"/>
    <property type="match status" value="1"/>
</dbReference>
<sequence length="312" mass="36228">MLIEELSDELIQFGVKEQMQDMYLYQRLDKGVIEFRKNQTISTFKEIGLDEAKQLISRFKYLGEMDVGEHRRPQLGAISYDLVDNQQRLRLSTVGDYHGNESLVVRFLHPFQSLDLRYFDSLQYETILQRTNDRGLYLFSGPTGSGKTTLMYHLAKLSHGQVITIEDPVEIEEPSFLQLQTNEKIQQSYEQLIKLSLRHRPDILIIGEIRDELTAKAAIRAALTGHKVFATVHAKGVRETKARMLDLIGSASELNNCLMGVIYQRMLENYKGETEVLFGYEFFQEPTIYLSWQESYQQYQTFQQSQTSIKDK</sequence>
<dbReference type="Gene3D" id="3.30.450.90">
    <property type="match status" value="1"/>
</dbReference>
<dbReference type="RefSeq" id="WP_016184378.1">
    <property type="nucleotide sequence ID" value="NZ_JXKI01000038.1"/>
</dbReference>
<dbReference type="SUPFAM" id="SSF52540">
    <property type="entry name" value="P-loop containing nucleoside triphosphate hydrolases"/>
    <property type="match status" value="1"/>
</dbReference>
<dbReference type="InterPro" id="IPR047667">
    <property type="entry name" value="ATPase_ComGA"/>
</dbReference>
<evidence type="ECO:0000256" key="2">
    <source>
        <dbReference type="ARBA" id="ARBA00022741"/>
    </source>
</evidence>
<dbReference type="NCBIfam" id="NF041000">
    <property type="entry name" value="ATPase_ComGA"/>
    <property type="match status" value="1"/>
</dbReference>
<dbReference type="PATRIC" id="fig|1121865.3.peg.2231"/>
<keyword evidence="2" id="KW-0547">Nucleotide-binding</keyword>
<dbReference type="Gene3D" id="3.40.50.300">
    <property type="entry name" value="P-loop containing nucleotide triphosphate hydrolases"/>
    <property type="match status" value="1"/>
</dbReference>
<name>S0K0Y5_9ENTE</name>
<organism evidence="5 6">
    <name type="scientific">Enterococcus columbae DSM 7374 = ATCC 51263</name>
    <dbReference type="NCBI Taxonomy" id="1121865"/>
    <lineage>
        <taxon>Bacteria</taxon>
        <taxon>Bacillati</taxon>
        <taxon>Bacillota</taxon>
        <taxon>Bacilli</taxon>
        <taxon>Lactobacillales</taxon>
        <taxon>Enterococcaceae</taxon>
        <taxon>Enterococcus</taxon>
    </lineage>
</organism>
<gene>
    <name evidence="5" type="ORF">I568_01508</name>
</gene>
<dbReference type="eggNOG" id="COG2804">
    <property type="taxonomic scope" value="Bacteria"/>
</dbReference>
<dbReference type="EMBL" id="ASWJ01000007">
    <property type="protein sequence ID" value="EOW83707.1"/>
    <property type="molecule type" value="Genomic_DNA"/>
</dbReference>
<dbReference type="GO" id="GO:0016887">
    <property type="term" value="F:ATP hydrolysis activity"/>
    <property type="evidence" value="ECO:0007669"/>
    <property type="project" value="TreeGrafter"/>
</dbReference>
<dbReference type="InterPro" id="IPR003593">
    <property type="entry name" value="AAA+_ATPase"/>
</dbReference>
<feature type="domain" description="Bacterial type II secretion system protein E" evidence="4">
    <location>
        <begin position="197"/>
        <end position="211"/>
    </location>
</feature>
<dbReference type="CDD" id="cd01129">
    <property type="entry name" value="PulE-GspE-like"/>
    <property type="match status" value="1"/>
</dbReference>
<dbReference type="OrthoDB" id="9808272at2"/>
<comment type="similarity">
    <text evidence="1">Belongs to the GSP E family.</text>
</comment>
<dbReference type="PANTHER" id="PTHR30258">
    <property type="entry name" value="TYPE II SECRETION SYSTEM PROTEIN GSPE-RELATED"/>
    <property type="match status" value="1"/>
</dbReference>
<evidence type="ECO:0000313" key="5">
    <source>
        <dbReference type="EMBL" id="EOW83707.1"/>
    </source>
</evidence>
<reference evidence="5 6" key="1">
    <citation type="submission" date="2013-03" db="EMBL/GenBank/DDBJ databases">
        <title>The Genome Sequence of Enterococcus columbae ATCC_51263 (PacBio/Illumina hybrid assembly).</title>
        <authorList>
            <consortium name="The Broad Institute Genomics Platform"/>
            <consortium name="The Broad Institute Genome Sequencing Center for Infectious Disease"/>
            <person name="Earl A."/>
            <person name="Russ C."/>
            <person name="Gilmore M."/>
            <person name="Surin D."/>
            <person name="Walker B."/>
            <person name="Young S."/>
            <person name="Zeng Q."/>
            <person name="Gargeya S."/>
            <person name="Fitzgerald M."/>
            <person name="Haas B."/>
            <person name="Abouelleil A."/>
            <person name="Allen A.W."/>
            <person name="Alvarado L."/>
            <person name="Arachchi H.M."/>
            <person name="Berlin A.M."/>
            <person name="Chapman S.B."/>
            <person name="Gainer-Dewar J."/>
            <person name="Goldberg J."/>
            <person name="Griggs A."/>
            <person name="Gujja S."/>
            <person name="Hansen M."/>
            <person name="Howarth C."/>
            <person name="Imamovic A."/>
            <person name="Ireland A."/>
            <person name="Larimer J."/>
            <person name="McCowan C."/>
            <person name="Murphy C."/>
            <person name="Pearson M."/>
            <person name="Poon T.W."/>
            <person name="Priest M."/>
            <person name="Roberts A."/>
            <person name="Saif S."/>
            <person name="Shea T."/>
            <person name="Sisk P."/>
            <person name="Sykes S."/>
            <person name="Wortman J."/>
            <person name="Nusbaum C."/>
            <person name="Birren B."/>
        </authorList>
    </citation>
    <scope>NUCLEOTIDE SEQUENCE [LARGE SCALE GENOMIC DNA]</scope>
    <source>
        <strain evidence="5 6">ATCC 51263</strain>
    </source>
</reference>
<dbReference type="InterPro" id="IPR001482">
    <property type="entry name" value="T2SS/T4SS_dom"/>
</dbReference>
<comment type="caution">
    <text evidence="5">The sequence shown here is derived from an EMBL/GenBank/DDBJ whole genome shotgun (WGS) entry which is preliminary data.</text>
</comment>
<dbReference type="Pfam" id="PF00437">
    <property type="entry name" value="T2SSE"/>
    <property type="match status" value="1"/>
</dbReference>
<accession>S0K0Y5</accession>
<dbReference type="STRING" id="1121865.OMW_02296"/>
<evidence type="ECO:0000256" key="1">
    <source>
        <dbReference type="ARBA" id="ARBA00006611"/>
    </source>
</evidence>
<evidence type="ECO:0000313" key="6">
    <source>
        <dbReference type="Proteomes" id="UP000014113"/>
    </source>
</evidence>